<evidence type="ECO:0000256" key="3">
    <source>
        <dbReference type="ARBA" id="ARBA00022989"/>
    </source>
</evidence>
<reference evidence="6 7" key="1">
    <citation type="journal article" date="2016" name="Int. J. Syst. Evol. Microbiol.">
        <title>Tessaracoccus flavus sp. nov., isolated from the drainage system of a lindane-producing factory.</title>
        <authorList>
            <person name="Kumari R."/>
            <person name="Singh P."/>
            <person name="Schumann P."/>
            <person name="Lal R."/>
        </authorList>
    </citation>
    <scope>NUCLEOTIDE SEQUENCE [LARGE SCALE GENOMIC DNA]</scope>
    <source>
        <strain evidence="6 7">RP1T</strain>
    </source>
</reference>
<dbReference type="GO" id="GO:0012505">
    <property type="term" value="C:endomembrane system"/>
    <property type="evidence" value="ECO:0007669"/>
    <property type="project" value="UniProtKB-SubCell"/>
</dbReference>
<evidence type="ECO:0000313" key="6">
    <source>
        <dbReference type="EMBL" id="AQP44704.1"/>
    </source>
</evidence>
<proteinExistence type="predicted"/>
<accession>A0A1Q2CF08</accession>
<feature type="transmembrane region" description="Helical" evidence="5">
    <location>
        <begin position="12"/>
        <end position="34"/>
    </location>
</feature>
<keyword evidence="4 5" id="KW-0472">Membrane</keyword>
<dbReference type="STRING" id="1610493.RPIT_07700"/>
<protein>
    <recommendedName>
        <fullName evidence="8">Protein-S-isoprenylcysteine O-methyltransferase Ste14</fullName>
    </recommendedName>
</protein>
<keyword evidence="2 5" id="KW-0812">Transmembrane</keyword>
<dbReference type="PANTHER" id="PTHR43847">
    <property type="entry name" value="BLL3993 PROTEIN"/>
    <property type="match status" value="1"/>
</dbReference>
<name>A0A1Q2CF08_9ACTN</name>
<organism evidence="6 7">
    <name type="scientific">Tessaracoccus flavus</name>
    <dbReference type="NCBI Taxonomy" id="1610493"/>
    <lineage>
        <taxon>Bacteria</taxon>
        <taxon>Bacillati</taxon>
        <taxon>Actinomycetota</taxon>
        <taxon>Actinomycetes</taxon>
        <taxon>Propionibacteriales</taxon>
        <taxon>Propionibacteriaceae</taxon>
        <taxon>Tessaracoccus</taxon>
    </lineage>
</organism>
<dbReference type="RefSeq" id="WP_077342040.1">
    <property type="nucleotide sequence ID" value="NZ_CP019605.1"/>
</dbReference>
<dbReference type="AlphaFoldDB" id="A0A1Q2CF08"/>
<feature type="transmembrane region" description="Helical" evidence="5">
    <location>
        <begin position="146"/>
        <end position="167"/>
    </location>
</feature>
<evidence type="ECO:0000256" key="5">
    <source>
        <dbReference type="SAM" id="Phobius"/>
    </source>
</evidence>
<sequence length="212" mass="22102">MGGIDEWGPRVSAGVALAVYVIGLAGAFGVRAWLHRRRTGDSGVRRTPARHPAGRMGVVLFIGALLLCGAGLVGALLAPQLRWEAPGVVSWAGLLVAAVGLAAVFVAQAAMGASWRVGVDPDEVTELVTTGPFALVRNPIFSAMGLTLVGVTLLVPSAATVLALVAFCVGVQLQVRLVEEPALARLHGDRYRQYASTVGRFLPDLTRGRSTS</sequence>
<dbReference type="Pfam" id="PF04191">
    <property type="entry name" value="PEMT"/>
    <property type="match status" value="1"/>
</dbReference>
<gene>
    <name evidence="6" type="ORF">RPIT_07700</name>
</gene>
<dbReference type="PANTHER" id="PTHR43847:SF1">
    <property type="entry name" value="BLL3993 PROTEIN"/>
    <property type="match status" value="1"/>
</dbReference>
<keyword evidence="7" id="KW-1185">Reference proteome</keyword>
<evidence type="ECO:0000313" key="7">
    <source>
        <dbReference type="Proteomes" id="UP000188324"/>
    </source>
</evidence>
<dbReference type="EMBL" id="CP019605">
    <property type="protein sequence ID" value="AQP44704.1"/>
    <property type="molecule type" value="Genomic_DNA"/>
</dbReference>
<evidence type="ECO:0008006" key="8">
    <source>
        <dbReference type="Google" id="ProtNLM"/>
    </source>
</evidence>
<dbReference type="OrthoDB" id="941586at2"/>
<dbReference type="Gene3D" id="1.20.120.1630">
    <property type="match status" value="1"/>
</dbReference>
<feature type="transmembrane region" description="Helical" evidence="5">
    <location>
        <begin position="88"/>
        <end position="107"/>
    </location>
</feature>
<keyword evidence="3 5" id="KW-1133">Transmembrane helix</keyword>
<evidence type="ECO:0000256" key="1">
    <source>
        <dbReference type="ARBA" id="ARBA00004127"/>
    </source>
</evidence>
<feature type="transmembrane region" description="Helical" evidence="5">
    <location>
        <begin position="55"/>
        <end position="76"/>
    </location>
</feature>
<dbReference type="InterPro" id="IPR007318">
    <property type="entry name" value="Phopholipid_MeTrfase"/>
</dbReference>
<evidence type="ECO:0000256" key="2">
    <source>
        <dbReference type="ARBA" id="ARBA00022692"/>
    </source>
</evidence>
<evidence type="ECO:0000256" key="4">
    <source>
        <dbReference type="ARBA" id="ARBA00023136"/>
    </source>
</evidence>
<comment type="subcellular location">
    <subcellularLocation>
        <location evidence="1">Endomembrane system</location>
        <topology evidence="1">Multi-pass membrane protein</topology>
    </subcellularLocation>
</comment>
<dbReference type="InterPro" id="IPR052527">
    <property type="entry name" value="Metal_cation-efflux_comp"/>
</dbReference>
<dbReference type="KEGG" id="tfl:RPIT_07700"/>
<dbReference type="Proteomes" id="UP000188324">
    <property type="component" value="Chromosome"/>
</dbReference>